<comment type="similarity">
    <text evidence="2 6">Belongs to the bacterial solute-binding protein 3 family.</text>
</comment>
<reference evidence="10" key="1">
    <citation type="journal article" date="2019" name="Int. J. Syst. Evol. Microbiol.">
        <title>The Global Catalogue of Microorganisms (GCM) 10K type strain sequencing project: providing services to taxonomists for standard genome sequencing and annotation.</title>
        <authorList>
            <consortium name="The Broad Institute Genomics Platform"/>
            <consortium name="The Broad Institute Genome Sequencing Center for Infectious Disease"/>
            <person name="Wu L."/>
            <person name="Ma J."/>
        </authorList>
    </citation>
    <scope>NUCLEOTIDE SEQUENCE [LARGE SCALE GENOMIC DNA]</scope>
    <source>
        <strain evidence="10">LMG 29894</strain>
    </source>
</reference>
<comment type="caution">
    <text evidence="9">The sequence shown here is derived from an EMBL/GenBank/DDBJ whole genome shotgun (WGS) entry which is preliminary data.</text>
</comment>
<dbReference type="PROSITE" id="PS01039">
    <property type="entry name" value="SBP_BACTERIAL_3"/>
    <property type="match status" value="1"/>
</dbReference>
<name>A0ABV8MMD9_9NEIS</name>
<dbReference type="PANTHER" id="PTHR35936:SF17">
    <property type="entry name" value="ARGININE-BINDING EXTRACELLULAR PROTEIN ARTP"/>
    <property type="match status" value="1"/>
</dbReference>
<dbReference type="PANTHER" id="PTHR35936">
    <property type="entry name" value="MEMBRANE-BOUND LYTIC MUREIN TRANSGLYCOSYLASE F"/>
    <property type="match status" value="1"/>
</dbReference>
<dbReference type="InterPro" id="IPR001638">
    <property type="entry name" value="Solute-binding_3/MltF_N"/>
</dbReference>
<dbReference type="InterPro" id="IPR018313">
    <property type="entry name" value="SBP_3_CS"/>
</dbReference>
<dbReference type="SMART" id="SM00062">
    <property type="entry name" value="PBPb"/>
    <property type="match status" value="1"/>
</dbReference>
<feature type="chain" id="PRO_5046713117" evidence="7">
    <location>
        <begin position="22"/>
        <end position="258"/>
    </location>
</feature>
<keyword evidence="4 7" id="KW-0732">Signal</keyword>
<keyword evidence="10" id="KW-1185">Reference proteome</keyword>
<comment type="subcellular location">
    <subcellularLocation>
        <location evidence="1">Periplasm</location>
    </subcellularLocation>
</comment>
<gene>
    <name evidence="9" type="ORF">ACFOW7_01490</name>
</gene>
<evidence type="ECO:0000256" key="3">
    <source>
        <dbReference type="ARBA" id="ARBA00022448"/>
    </source>
</evidence>
<keyword evidence="3" id="KW-0813">Transport</keyword>
<evidence type="ECO:0000256" key="1">
    <source>
        <dbReference type="ARBA" id="ARBA00004418"/>
    </source>
</evidence>
<sequence length="258" mass="28151">MKKTALLGAFVALAVSSSAFAKEWKEIRIGLEAAYEPFTYKTADGKLTGFDVDIANALCEQMKAKCSFVEQDWKGIIPALRANKFDAIISSMSITEERKKAVDFSAKYYHTPQRLVGKTGAGDGSPASLKGKRVGILKASTQEKYAQKYYAPAGATLVPYDAQQQVYLDLAAGRIDYTVADAVEVGEGFLKKPEGKAFAYIGAELKDDQLFGLGAGVAVRKSDTDLRDQFTAAIKAIRANGVYKKINDKYFKFDVYGN</sequence>
<evidence type="ECO:0000259" key="8">
    <source>
        <dbReference type="SMART" id="SM00062"/>
    </source>
</evidence>
<proteinExistence type="inferred from homology"/>
<dbReference type="NCBIfam" id="TIGR01096">
    <property type="entry name" value="3A0103s03R"/>
    <property type="match status" value="1"/>
</dbReference>
<dbReference type="CDD" id="cd13703">
    <property type="entry name" value="PBP2_HisJ_LAO"/>
    <property type="match status" value="1"/>
</dbReference>
<dbReference type="Pfam" id="PF00497">
    <property type="entry name" value="SBP_bac_3"/>
    <property type="match status" value="1"/>
</dbReference>
<dbReference type="Gene3D" id="3.40.190.10">
    <property type="entry name" value="Periplasmic binding protein-like II"/>
    <property type="match status" value="2"/>
</dbReference>
<dbReference type="SUPFAM" id="SSF53850">
    <property type="entry name" value="Periplasmic binding protein-like II"/>
    <property type="match status" value="1"/>
</dbReference>
<dbReference type="EMBL" id="JBHSBU010000001">
    <property type="protein sequence ID" value="MFC4158020.1"/>
    <property type="molecule type" value="Genomic_DNA"/>
</dbReference>
<accession>A0ABV8MMD9</accession>
<protein>
    <submittedName>
        <fullName evidence="9">ABC transporter substrate-binding protein</fullName>
    </submittedName>
</protein>
<feature type="signal peptide" evidence="7">
    <location>
        <begin position="1"/>
        <end position="21"/>
    </location>
</feature>
<feature type="domain" description="Solute-binding protein family 3/N-terminal" evidence="8">
    <location>
        <begin position="26"/>
        <end position="254"/>
    </location>
</feature>
<evidence type="ECO:0000256" key="6">
    <source>
        <dbReference type="RuleBase" id="RU003744"/>
    </source>
</evidence>
<dbReference type="InterPro" id="IPR005768">
    <property type="entry name" value="Lys_Arg_Orn-bd"/>
</dbReference>
<evidence type="ECO:0000313" key="9">
    <source>
        <dbReference type="EMBL" id="MFC4158020.1"/>
    </source>
</evidence>
<dbReference type="Proteomes" id="UP001595791">
    <property type="component" value="Unassembled WGS sequence"/>
</dbReference>
<organism evidence="9 10">
    <name type="scientific">Chitinimonas lacunae</name>
    <dbReference type="NCBI Taxonomy" id="1963018"/>
    <lineage>
        <taxon>Bacteria</taxon>
        <taxon>Pseudomonadati</taxon>
        <taxon>Pseudomonadota</taxon>
        <taxon>Betaproteobacteria</taxon>
        <taxon>Neisseriales</taxon>
        <taxon>Chitinibacteraceae</taxon>
        <taxon>Chitinimonas</taxon>
    </lineage>
</organism>
<evidence type="ECO:0000256" key="4">
    <source>
        <dbReference type="ARBA" id="ARBA00022729"/>
    </source>
</evidence>
<evidence type="ECO:0000313" key="10">
    <source>
        <dbReference type="Proteomes" id="UP001595791"/>
    </source>
</evidence>
<evidence type="ECO:0000256" key="5">
    <source>
        <dbReference type="ARBA" id="ARBA00022764"/>
    </source>
</evidence>
<dbReference type="RefSeq" id="WP_378167967.1">
    <property type="nucleotide sequence ID" value="NZ_JBHSBU010000001.1"/>
</dbReference>
<keyword evidence="5" id="KW-0574">Periplasm</keyword>
<evidence type="ECO:0000256" key="7">
    <source>
        <dbReference type="SAM" id="SignalP"/>
    </source>
</evidence>
<evidence type="ECO:0000256" key="2">
    <source>
        <dbReference type="ARBA" id="ARBA00010333"/>
    </source>
</evidence>